<protein>
    <submittedName>
        <fullName evidence="1">Unnamed protein product</fullName>
    </submittedName>
</protein>
<dbReference type="Proteomes" id="UP001165064">
    <property type="component" value="Unassembled WGS sequence"/>
</dbReference>
<evidence type="ECO:0000313" key="2">
    <source>
        <dbReference type="Proteomes" id="UP001165064"/>
    </source>
</evidence>
<reference evidence="1" key="1">
    <citation type="submission" date="2023-04" db="EMBL/GenBank/DDBJ databases">
        <title>Ambrosiozyma monospora NBRC 10751.</title>
        <authorList>
            <person name="Ichikawa N."/>
            <person name="Sato H."/>
            <person name="Tonouchi N."/>
        </authorList>
    </citation>
    <scope>NUCLEOTIDE SEQUENCE</scope>
    <source>
        <strain evidence="1">NBRC 10751</strain>
    </source>
</reference>
<name>A0ACB5UAY2_AMBMO</name>
<comment type="caution">
    <text evidence="1">The sequence shown here is derived from an EMBL/GenBank/DDBJ whole genome shotgun (WGS) entry which is preliminary data.</text>
</comment>
<dbReference type="EMBL" id="BSXS01014729">
    <property type="protein sequence ID" value="GMF05883.1"/>
    <property type="molecule type" value="Genomic_DNA"/>
</dbReference>
<evidence type="ECO:0000313" key="1">
    <source>
        <dbReference type="EMBL" id="GMF05883.1"/>
    </source>
</evidence>
<accession>A0ACB5UAY2</accession>
<sequence>MVTGLNVININSTSNGNAGGLGSGFEASGHQAHGGLRRFANASTSGLRTFSTTSLHSMDMIADNVAQSRQASSYRAYMDFERIKQEISSEIRIEFYKAGQRVITADEPVPGLYYVIKGSLETSYYKKNSGEDLFPDANSNSQNHDHSKHDAPSKIEDEELLHTVSQGELSGYLSTLIGGSTKSFANVTAREDTYKLNERVG</sequence>
<organism evidence="1 2">
    <name type="scientific">Ambrosiozyma monospora</name>
    <name type="common">Yeast</name>
    <name type="synonym">Endomycopsis monosporus</name>
    <dbReference type="NCBI Taxonomy" id="43982"/>
    <lineage>
        <taxon>Eukaryota</taxon>
        <taxon>Fungi</taxon>
        <taxon>Dikarya</taxon>
        <taxon>Ascomycota</taxon>
        <taxon>Saccharomycotina</taxon>
        <taxon>Pichiomycetes</taxon>
        <taxon>Pichiales</taxon>
        <taxon>Pichiaceae</taxon>
        <taxon>Ambrosiozyma</taxon>
    </lineage>
</organism>
<gene>
    <name evidence="1" type="ORF">Amon02_001249300</name>
</gene>
<proteinExistence type="predicted"/>
<keyword evidence="2" id="KW-1185">Reference proteome</keyword>